<dbReference type="OrthoDB" id="9802793at2"/>
<organism evidence="3 4">
    <name type="scientific">Arenimonas composti TR7-09 = DSM 18010</name>
    <dbReference type="NCBI Taxonomy" id="1121013"/>
    <lineage>
        <taxon>Bacteria</taxon>
        <taxon>Pseudomonadati</taxon>
        <taxon>Pseudomonadota</taxon>
        <taxon>Gammaproteobacteria</taxon>
        <taxon>Lysobacterales</taxon>
        <taxon>Lysobacteraceae</taxon>
        <taxon>Arenimonas</taxon>
    </lineage>
</organism>
<dbReference type="InterPro" id="IPR006680">
    <property type="entry name" value="Amidohydro-rel"/>
</dbReference>
<proteinExistence type="predicted"/>
<sequence>MIRHRIASKRFLAAAFAGLAAAALALPAAAQDLLIRGATVHTAGAQGTLQDADVLVQGGVIRAVGPGLSAPAGIPVVDGKGRQLTPGFFGGLTALGLEEVSGEPSTVDHRLALGSMAPPDAHPLRPEFDVDVAFDPDSLVVGVNRVEGVAWTVLSPASVSGGSFIAGQGSAMRLDGRFDGPLANSRSLHVNLGGDALAMSGGSRAGQWMLLEQAIAEARSGVGDDLLTRAGRSTLARYLAGGRVVFHVDRAADIRQVLVFARRHGLKAVISGGAEAWRVAAELKAADVPVLLDALDNLPRDFDALNATLENAARLHRAGVRVAFSNGDTHNARRLRQIAGVAVANGLPWGAALAGLTSVPAQVFGVDDRIGRIAPGQLADLVLWDGDPLEVTTLPVQVWSGGVALPMRSRQTLLRDRYAADEGSLPRAYH</sequence>
<keyword evidence="4" id="KW-1185">Reference proteome</keyword>
<name>A0A091BE56_9GAMM</name>
<comment type="caution">
    <text evidence="3">The sequence shown here is derived from an EMBL/GenBank/DDBJ whole genome shotgun (WGS) entry which is preliminary data.</text>
</comment>
<accession>A0A091BE56</accession>
<gene>
    <name evidence="3" type="ORF">P873_12490</name>
</gene>
<dbReference type="PANTHER" id="PTHR43135:SF3">
    <property type="entry name" value="ALPHA-D-RIBOSE 1-METHYLPHOSPHONATE 5-TRIPHOSPHATE DIPHOSPHATASE"/>
    <property type="match status" value="1"/>
</dbReference>
<dbReference type="InterPro" id="IPR011059">
    <property type="entry name" value="Metal-dep_hydrolase_composite"/>
</dbReference>
<dbReference type="EMBL" id="AWXU01000041">
    <property type="protein sequence ID" value="KFN49104.1"/>
    <property type="molecule type" value="Genomic_DNA"/>
</dbReference>
<dbReference type="Pfam" id="PF01979">
    <property type="entry name" value="Amidohydro_1"/>
    <property type="match status" value="1"/>
</dbReference>
<dbReference type="SUPFAM" id="SSF51338">
    <property type="entry name" value="Composite domain of metallo-dependent hydrolases"/>
    <property type="match status" value="1"/>
</dbReference>
<evidence type="ECO:0000313" key="4">
    <source>
        <dbReference type="Proteomes" id="UP000029391"/>
    </source>
</evidence>
<reference evidence="3 4" key="1">
    <citation type="submission" date="2013-09" db="EMBL/GenBank/DDBJ databases">
        <title>Genome sequencing of Arenimonas composti.</title>
        <authorList>
            <person name="Chen F."/>
            <person name="Wang G."/>
        </authorList>
    </citation>
    <scope>NUCLEOTIDE SEQUENCE [LARGE SCALE GENOMIC DNA]</scope>
    <source>
        <strain evidence="3 4">TR7-09</strain>
    </source>
</reference>
<dbReference type="AlphaFoldDB" id="A0A091BE56"/>
<keyword evidence="1" id="KW-0732">Signal</keyword>
<dbReference type="STRING" id="1121013.GCA_000426365_00888"/>
<feature type="chain" id="PRO_5001869639" description="Amidohydrolase-related domain-containing protein" evidence="1">
    <location>
        <begin position="31"/>
        <end position="430"/>
    </location>
</feature>
<dbReference type="eggNOG" id="COG1228">
    <property type="taxonomic scope" value="Bacteria"/>
</dbReference>
<dbReference type="RefSeq" id="WP_051239494.1">
    <property type="nucleotide sequence ID" value="NZ_AUFF01000002.1"/>
</dbReference>
<feature type="domain" description="Amidohydrolase-related" evidence="2">
    <location>
        <begin position="245"/>
        <end position="392"/>
    </location>
</feature>
<dbReference type="SUPFAM" id="SSF51556">
    <property type="entry name" value="Metallo-dependent hydrolases"/>
    <property type="match status" value="1"/>
</dbReference>
<dbReference type="InterPro" id="IPR051781">
    <property type="entry name" value="Metallo-dep_Hydrolase"/>
</dbReference>
<dbReference type="Gene3D" id="2.30.40.10">
    <property type="entry name" value="Urease, subunit C, domain 1"/>
    <property type="match status" value="1"/>
</dbReference>
<evidence type="ECO:0000259" key="2">
    <source>
        <dbReference type="Pfam" id="PF01979"/>
    </source>
</evidence>
<dbReference type="Gene3D" id="3.20.20.140">
    <property type="entry name" value="Metal-dependent hydrolases"/>
    <property type="match status" value="1"/>
</dbReference>
<feature type="signal peptide" evidence="1">
    <location>
        <begin position="1"/>
        <end position="30"/>
    </location>
</feature>
<protein>
    <recommendedName>
        <fullName evidence="2">Amidohydrolase-related domain-containing protein</fullName>
    </recommendedName>
</protein>
<evidence type="ECO:0000256" key="1">
    <source>
        <dbReference type="SAM" id="SignalP"/>
    </source>
</evidence>
<dbReference type="Proteomes" id="UP000029391">
    <property type="component" value="Unassembled WGS sequence"/>
</dbReference>
<dbReference type="InterPro" id="IPR032466">
    <property type="entry name" value="Metal_Hydrolase"/>
</dbReference>
<evidence type="ECO:0000313" key="3">
    <source>
        <dbReference type="EMBL" id="KFN49104.1"/>
    </source>
</evidence>
<dbReference type="PANTHER" id="PTHR43135">
    <property type="entry name" value="ALPHA-D-RIBOSE 1-METHYLPHOSPHONATE 5-TRIPHOSPHATE DIPHOSPHATASE"/>
    <property type="match status" value="1"/>
</dbReference>
<dbReference type="GO" id="GO:0016810">
    <property type="term" value="F:hydrolase activity, acting on carbon-nitrogen (but not peptide) bonds"/>
    <property type="evidence" value="ECO:0007669"/>
    <property type="project" value="InterPro"/>
</dbReference>